<feature type="domain" description="HTH cro/C1-type" evidence="1">
    <location>
        <begin position="12"/>
        <end position="42"/>
    </location>
</feature>
<protein>
    <submittedName>
        <fullName evidence="2">Helix-turn-helix transcriptional regulator</fullName>
    </submittedName>
</protein>
<dbReference type="Proteomes" id="UP001229836">
    <property type="component" value="Chromosome"/>
</dbReference>
<dbReference type="Pfam" id="PF01381">
    <property type="entry name" value="HTH_3"/>
    <property type="match status" value="1"/>
</dbReference>
<proteinExistence type="predicted"/>
<dbReference type="EMBL" id="CP125669">
    <property type="protein sequence ID" value="WHP04694.1"/>
    <property type="molecule type" value="Genomic_DNA"/>
</dbReference>
<dbReference type="PROSITE" id="PS50943">
    <property type="entry name" value="HTH_CROC1"/>
    <property type="match status" value="1"/>
</dbReference>
<evidence type="ECO:0000259" key="1">
    <source>
        <dbReference type="PROSITE" id="PS50943"/>
    </source>
</evidence>
<evidence type="ECO:0000313" key="3">
    <source>
        <dbReference type="Proteomes" id="UP001229836"/>
    </source>
</evidence>
<sequence>MKDINDVFGKNVRFHRLKREISQEKLAELADLHRTYIGAIERKGGEKCFFEKRSKDSFCTGCSCHSII</sequence>
<dbReference type="InterPro" id="IPR001387">
    <property type="entry name" value="Cro/C1-type_HTH"/>
</dbReference>
<reference evidence="2 3" key="1">
    <citation type="submission" date="2023-05" db="EMBL/GenBank/DDBJ databases">
        <title>The complete genome of Acinetobacter sp. nov KCTC 92772.</title>
        <authorList>
            <person name="Zhou G."/>
        </authorList>
    </citation>
    <scope>NUCLEOTIDE SEQUENCE [LARGE SCALE GENOMIC DNA]</scope>
    <source>
        <strain evidence="2 3">KCTC 92772</strain>
    </source>
</reference>
<keyword evidence="3" id="KW-1185">Reference proteome</keyword>
<dbReference type="CDD" id="cd00093">
    <property type="entry name" value="HTH_XRE"/>
    <property type="match status" value="1"/>
</dbReference>
<dbReference type="SUPFAM" id="SSF47413">
    <property type="entry name" value="lambda repressor-like DNA-binding domains"/>
    <property type="match status" value="1"/>
</dbReference>
<dbReference type="Gene3D" id="1.10.260.40">
    <property type="entry name" value="lambda repressor-like DNA-binding domains"/>
    <property type="match status" value="1"/>
</dbReference>
<organism evidence="2 3">
    <name type="scientific">Acinetobacter corruptisaponis</name>
    <dbReference type="NCBI Taxonomy" id="3045147"/>
    <lineage>
        <taxon>Bacteria</taxon>
        <taxon>Pseudomonadati</taxon>
        <taxon>Pseudomonadota</taxon>
        <taxon>Gammaproteobacteria</taxon>
        <taxon>Moraxellales</taxon>
        <taxon>Moraxellaceae</taxon>
        <taxon>Acinetobacter</taxon>
    </lineage>
</organism>
<accession>A0ABY8S3A9</accession>
<dbReference type="RefSeq" id="WP_283266357.1">
    <property type="nucleotide sequence ID" value="NZ_CP125669.1"/>
</dbReference>
<gene>
    <name evidence="2" type="ORF">QLH32_11575</name>
</gene>
<dbReference type="InterPro" id="IPR010982">
    <property type="entry name" value="Lambda_DNA-bd_dom_sf"/>
</dbReference>
<name>A0ABY8S3A9_9GAMM</name>
<evidence type="ECO:0000313" key="2">
    <source>
        <dbReference type="EMBL" id="WHP04694.1"/>
    </source>
</evidence>